<feature type="transmembrane region" description="Helical" evidence="1">
    <location>
        <begin position="317"/>
        <end position="346"/>
    </location>
</feature>
<gene>
    <name evidence="2" type="ORF">V6M85_04870</name>
</gene>
<evidence type="ECO:0000313" key="2">
    <source>
        <dbReference type="EMBL" id="WWQ61412.1"/>
    </source>
</evidence>
<sequence length="493" mass="56680">MITLDKNNGNNYIPWISALLLLFSYSIASGLYVTIERITYYPVFDSKLISIFLTILSSSLMVIYNYKRYFYLVPLSLLSFIWPSITPFILSVFILYELRKINSAVAIILIIVNSSMISWVFLRLLLGINSYFSLPLIILEAGVPTIIPVIWFSGILFSLFYKKDSNKAQLRVSPLAPFIMVLLISLIPYLPSINPYKVPETVDFRYYYSWLLTPTFSGWFFYSRPLYLLILYVFSLVFKPYYVAYYEFVFLSVFYIYSAYKLTSAIDRSIASLSALLASVSPMLMTFLYSGLEANLFSISLMFLSLSYFMRRERLSLAILFSLAAMFSHIYAWAQLSSAVIGYYLFKFLLYRAKPSRYEIVYLSSSIPFMIAGLYLILSGVFPVPINLMNYNQLIYQIAVVSWGSNNALLYFLLSAYGNRYVKEGLLKFIYFISVLGIILLAPATNLIIDLPLFIPVAYAIRNISRKDVSVLLVLTLVLWAIYMSINSVPKIY</sequence>
<evidence type="ECO:0000313" key="3">
    <source>
        <dbReference type="Proteomes" id="UP001432202"/>
    </source>
</evidence>
<dbReference type="RefSeq" id="WP_338603699.1">
    <property type="nucleotide sequence ID" value="NZ_CP146016.1"/>
</dbReference>
<feature type="transmembrane region" description="Helical" evidence="1">
    <location>
        <begin position="429"/>
        <end position="449"/>
    </location>
</feature>
<feature type="transmembrane region" description="Helical" evidence="1">
    <location>
        <begin position="134"/>
        <end position="160"/>
    </location>
</feature>
<evidence type="ECO:0000256" key="1">
    <source>
        <dbReference type="SAM" id="Phobius"/>
    </source>
</evidence>
<feature type="transmembrane region" description="Helical" evidence="1">
    <location>
        <begin position="294"/>
        <end position="311"/>
    </location>
</feature>
<keyword evidence="1" id="KW-0472">Membrane</keyword>
<dbReference type="GeneID" id="89336076"/>
<keyword evidence="1" id="KW-1133">Transmembrane helix</keyword>
<feature type="transmembrane region" description="Helical" evidence="1">
    <location>
        <begin position="358"/>
        <end position="382"/>
    </location>
</feature>
<feature type="transmembrane region" description="Helical" evidence="1">
    <location>
        <begin position="394"/>
        <end position="417"/>
    </location>
</feature>
<dbReference type="EMBL" id="CP146016">
    <property type="protein sequence ID" value="WWQ61412.1"/>
    <property type="molecule type" value="Genomic_DNA"/>
</dbReference>
<feature type="transmembrane region" description="Helical" evidence="1">
    <location>
        <begin position="469"/>
        <end position="486"/>
    </location>
</feature>
<name>A0AAX4L3B3_9CREN</name>
<feature type="transmembrane region" description="Helical" evidence="1">
    <location>
        <begin position="103"/>
        <end position="122"/>
    </location>
</feature>
<reference evidence="2 3" key="1">
    <citation type="submission" date="2024-02" db="EMBL/GenBank/DDBJ databases">
        <title>STSV induces naive adaptation in Sulfolobus.</title>
        <authorList>
            <person name="Xiang X."/>
            <person name="Song M."/>
        </authorList>
    </citation>
    <scope>NUCLEOTIDE SEQUENCE [LARGE SCALE GENOMIC DNA]</scope>
    <source>
        <strain evidence="2 3">RT2</strain>
    </source>
</reference>
<keyword evidence="1" id="KW-0812">Transmembrane</keyword>
<feature type="transmembrane region" description="Helical" evidence="1">
    <location>
        <begin position="47"/>
        <end position="66"/>
    </location>
</feature>
<feature type="transmembrane region" description="Helical" evidence="1">
    <location>
        <begin position="12"/>
        <end position="35"/>
    </location>
</feature>
<organism evidence="2 3">
    <name type="scientific">Sulfolobus tengchongensis</name>
    <dbReference type="NCBI Taxonomy" id="207809"/>
    <lineage>
        <taxon>Archaea</taxon>
        <taxon>Thermoproteota</taxon>
        <taxon>Thermoprotei</taxon>
        <taxon>Sulfolobales</taxon>
        <taxon>Sulfolobaceae</taxon>
        <taxon>Sulfolobus</taxon>
    </lineage>
</organism>
<dbReference type="AlphaFoldDB" id="A0AAX4L3B3"/>
<feature type="transmembrane region" description="Helical" evidence="1">
    <location>
        <begin position="172"/>
        <end position="190"/>
    </location>
</feature>
<accession>A0AAX4L3B3</accession>
<keyword evidence="3" id="KW-1185">Reference proteome</keyword>
<feature type="transmembrane region" description="Helical" evidence="1">
    <location>
        <begin position="210"/>
        <end position="234"/>
    </location>
</feature>
<protein>
    <submittedName>
        <fullName evidence="2">Uncharacterized protein</fullName>
    </submittedName>
</protein>
<feature type="transmembrane region" description="Helical" evidence="1">
    <location>
        <begin position="72"/>
        <end position="96"/>
    </location>
</feature>
<dbReference type="Proteomes" id="UP001432202">
    <property type="component" value="Chromosome"/>
</dbReference>
<proteinExistence type="predicted"/>